<comment type="caution">
    <text evidence="13">The sequence shown here is derived from an EMBL/GenBank/DDBJ whole genome shotgun (WGS) entry which is preliminary data.</text>
</comment>
<evidence type="ECO:0000256" key="4">
    <source>
        <dbReference type="ARBA" id="ARBA00022722"/>
    </source>
</evidence>
<dbReference type="Pfam" id="PF09412">
    <property type="entry name" value="XendoU"/>
    <property type="match status" value="1"/>
</dbReference>
<dbReference type="GO" id="GO:0003723">
    <property type="term" value="F:RNA binding"/>
    <property type="evidence" value="ECO:0007669"/>
    <property type="project" value="UniProtKB-UniRule"/>
</dbReference>
<proteinExistence type="inferred from homology"/>
<dbReference type="Proteomes" id="UP000235965">
    <property type="component" value="Unassembled WGS sequence"/>
</dbReference>
<dbReference type="InterPro" id="IPR039787">
    <property type="entry name" value="ENDOU"/>
</dbReference>
<name>A0A2J7Q3B1_9NEOP</name>
<dbReference type="PANTHER" id="PTHR12439">
    <property type="entry name" value="PLACENTAL PROTEIN 11-RELATED"/>
    <property type="match status" value="1"/>
</dbReference>
<evidence type="ECO:0000313" key="14">
    <source>
        <dbReference type="Proteomes" id="UP000235965"/>
    </source>
</evidence>
<evidence type="ECO:0000256" key="8">
    <source>
        <dbReference type="ARBA" id="ARBA00022884"/>
    </source>
</evidence>
<dbReference type="OrthoDB" id="430326at2759"/>
<keyword evidence="4 11" id="KW-0540">Nuclease</keyword>
<keyword evidence="14" id="KW-1185">Reference proteome</keyword>
<keyword evidence="5 11" id="KW-0479">Metal-binding</keyword>
<evidence type="ECO:0000256" key="5">
    <source>
        <dbReference type="ARBA" id="ARBA00022723"/>
    </source>
</evidence>
<evidence type="ECO:0000256" key="7">
    <source>
        <dbReference type="ARBA" id="ARBA00022801"/>
    </source>
</evidence>
<dbReference type="SUPFAM" id="SSF142877">
    <property type="entry name" value="EndoU-like"/>
    <property type="match status" value="1"/>
</dbReference>
<keyword evidence="6 11" id="KW-0255">Endonuclease</keyword>
<dbReference type="PROSITE" id="PS51959">
    <property type="entry name" value="ENDOU"/>
    <property type="match status" value="1"/>
</dbReference>
<evidence type="ECO:0000256" key="9">
    <source>
        <dbReference type="ARBA" id="ARBA00023211"/>
    </source>
</evidence>
<gene>
    <name evidence="13" type="ORF">B7P43_G09817</name>
</gene>
<evidence type="ECO:0000256" key="2">
    <source>
        <dbReference type="ARBA" id="ARBA00010168"/>
    </source>
</evidence>
<keyword evidence="7 11" id="KW-0378">Hydrolase</keyword>
<organism evidence="13 14">
    <name type="scientific">Cryptotermes secundus</name>
    <dbReference type="NCBI Taxonomy" id="105785"/>
    <lineage>
        <taxon>Eukaryota</taxon>
        <taxon>Metazoa</taxon>
        <taxon>Ecdysozoa</taxon>
        <taxon>Arthropoda</taxon>
        <taxon>Hexapoda</taxon>
        <taxon>Insecta</taxon>
        <taxon>Pterygota</taxon>
        <taxon>Neoptera</taxon>
        <taxon>Polyneoptera</taxon>
        <taxon>Dictyoptera</taxon>
        <taxon>Blattodea</taxon>
        <taxon>Blattoidea</taxon>
        <taxon>Termitoidae</taxon>
        <taxon>Kalotermitidae</taxon>
        <taxon>Cryptotermitinae</taxon>
        <taxon>Cryptotermes</taxon>
    </lineage>
</organism>
<evidence type="ECO:0000259" key="12">
    <source>
        <dbReference type="PROSITE" id="PS51959"/>
    </source>
</evidence>
<evidence type="ECO:0000313" key="13">
    <source>
        <dbReference type="EMBL" id="PNF23065.1"/>
    </source>
</evidence>
<reference evidence="13 14" key="1">
    <citation type="submission" date="2017-12" db="EMBL/GenBank/DDBJ databases">
        <title>Hemimetabolous genomes reveal molecular basis of termite eusociality.</title>
        <authorList>
            <person name="Harrison M.C."/>
            <person name="Jongepier E."/>
            <person name="Robertson H.M."/>
            <person name="Arning N."/>
            <person name="Bitard-Feildel T."/>
            <person name="Chao H."/>
            <person name="Childers C.P."/>
            <person name="Dinh H."/>
            <person name="Doddapaneni H."/>
            <person name="Dugan S."/>
            <person name="Gowin J."/>
            <person name="Greiner C."/>
            <person name="Han Y."/>
            <person name="Hu H."/>
            <person name="Hughes D.S.T."/>
            <person name="Huylmans A.-K."/>
            <person name="Kemena C."/>
            <person name="Kremer L.P.M."/>
            <person name="Lee S.L."/>
            <person name="Lopez-Ezquerra A."/>
            <person name="Mallet L."/>
            <person name="Monroy-Kuhn J.M."/>
            <person name="Moser A."/>
            <person name="Murali S.C."/>
            <person name="Muzny D.M."/>
            <person name="Otani S."/>
            <person name="Piulachs M.-D."/>
            <person name="Poelchau M."/>
            <person name="Qu J."/>
            <person name="Schaub F."/>
            <person name="Wada-Katsumata A."/>
            <person name="Worley K.C."/>
            <person name="Xie Q."/>
            <person name="Ylla G."/>
            <person name="Poulsen M."/>
            <person name="Gibbs R.A."/>
            <person name="Schal C."/>
            <person name="Richards S."/>
            <person name="Belles X."/>
            <person name="Korb J."/>
            <person name="Bornberg-Bauer E."/>
        </authorList>
    </citation>
    <scope>NUCLEOTIDE SEQUENCE [LARGE SCALE GENOMIC DNA]</scope>
    <source>
        <tissue evidence="13">Whole body</tissue>
    </source>
</reference>
<comment type="subunit">
    <text evidence="3 11">Monomer.</text>
</comment>
<sequence length="171" mass="19413">MATPVMKHTMHFLADKGLVSRDPRAQKEALKQIWFTMYSRGGGKMGSSAFEHVFLGELKRGEISGLHNWIFFGTEEAQKQADYLGYIRKLELGGKGAILKIHYKWANVMKPVGSMFVGTSPELEMALYTVCFLVHPDQKCHVRMAGKHFSIRTHTYRYQSKNVIGSAFPEI</sequence>
<comment type="similarity">
    <text evidence="2 11">Belongs to the ENDOU family.</text>
</comment>
<feature type="domain" description="EndoU" evidence="12">
    <location>
        <begin position="1"/>
        <end position="171"/>
    </location>
</feature>
<protein>
    <recommendedName>
        <fullName evidence="12">EndoU domain-containing protein</fullName>
    </recommendedName>
</protein>
<dbReference type="GO" id="GO:0046872">
    <property type="term" value="F:metal ion binding"/>
    <property type="evidence" value="ECO:0007669"/>
    <property type="project" value="UniProtKB-UniRule"/>
</dbReference>
<keyword evidence="9 11" id="KW-0464">Manganese</keyword>
<evidence type="ECO:0000256" key="3">
    <source>
        <dbReference type="ARBA" id="ARBA00011245"/>
    </source>
</evidence>
<evidence type="ECO:0000256" key="1">
    <source>
        <dbReference type="ARBA" id="ARBA00001936"/>
    </source>
</evidence>
<evidence type="ECO:0000256" key="11">
    <source>
        <dbReference type="RuleBase" id="RU367085"/>
    </source>
</evidence>
<dbReference type="InterPro" id="IPR018998">
    <property type="entry name" value="EndoU_C"/>
</dbReference>
<dbReference type="CDD" id="cd21159">
    <property type="entry name" value="XendoU"/>
    <property type="match status" value="1"/>
</dbReference>
<dbReference type="GO" id="GO:0016829">
    <property type="term" value="F:lyase activity"/>
    <property type="evidence" value="ECO:0007669"/>
    <property type="project" value="UniProtKB-KW"/>
</dbReference>
<dbReference type="EMBL" id="NEVH01019069">
    <property type="protein sequence ID" value="PNF23065.1"/>
    <property type="molecule type" value="Genomic_DNA"/>
</dbReference>
<evidence type="ECO:0000256" key="6">
    <source>
        <dbReference type="ARBA" id="ARBA00022759"/>
    </source>
</evidence>
<dbReference type="InterPro" id="IPR037227">
    <property type="entry name" value="EndoU-like"/>
</dbReference>
<dbReference type="GO" id="GO:0016787">
    <property type="term" value="F:hydrolase activity"/>
    <property type="evidence" value="ECO:0007669"/>
    <property type="project" value="UniProtKB-KW"/>
</dbReference>
<comment type="cofactor">
    <cofactor evidence="1 11">
        <name>Mn(2+)</name>
        <dbReference type="ChEBI" id="CHEBI:29035"/>
    </cofactor>
</comment>
<evidence type="ECO:0000256" key="10">
    <source>
        <dbReference type="ARBA" id="ARBA00023239"/>
    </source>
</evidence>
<keyword evidence="8 11" id="KW-0694">RNA-binding</keyword>
<dbReference type="AlphaFoldDB" id="A0A2J7Q3B1"/>
<dbReference type="GO" id="GO:0004521">
    <property type="term" value="F:RNA endonuclease activity"/>
    <property type="evidence" value="ECO:0007669"/>
    <property type="project" value="UniProtKB-UniRule"/>
</dbReference>
<keyword evidence="10" id="KW-0456">Lyase</keyword>
<dbReference type="PANTHER" id="PTHR12439:SF42">
    <property type="entry name" value="ENDORIBONUCLEASE-RELATED"/>
    <property type="match status" value="1"/>
</dbReference>
<accession>A0A2J7Q3B1</accession>